<dbReference type="AlphaFoldDB" id="A0A6N2U631"/>
<dbReference type="Pfam" id="PF13672">
    <property type="entry name" value="PP2C_2"/>
    <property type="match status" value="1"/>
</dbReference>
<protein>
    <submittedName>
        <fullName evidence="1">Serine/threonine phosphatase stp</fullName>
        <ecNumber evidence="1">3.1.3.16</ecNumber>
    </submittedName>
</protein>
<gene>
    <name evidence="1" type="primary">stp_2</name>
    <name evidence="1" type="ORF">ACLFYP115_01758</name>
</gene>
<dbReference type="InterPro" id="IPR036457">
    <property type="entry name" value="PPM-type-like_dom_sf"/>
</dbReference>
<dbReference type="InterPro" id="IPR001932">
    <property type="entry name" value="PPM-type_phosphatase-like_dom"/>
</dbReference>
<evidence type="ECO:0000313" key="1">
    <source>
        <dbReference type="EMBL" id="VYT12849.1"/>
    </source>
</evidence>
<dbReference type="RefSeq" id="WP_006565441.1">
    <property type="nucleotide sequence ID" value="NZ_BAABZP010000001.1"/>
</dbReference>
<dbReference type="EC" id="3.1.3.16" evidence="1"/>
<name>A0A6N2U631_9FIRM</name>
<sequence length="242" mass="27216">MAEIDAFVYTSPGGRTVNEDYCSFELGSGRSSFVVADGLGGHEKGEIASELAGRFMMERLMCMDQITVESLKEALRETNQCVLDGQNQYPGMRTTMAAVIEEKGQLWECHTGDSRIYLFKNRCLYFQSRDHSVVQLSAEMGDISPEQIRFHPDRSKLLKVLGDSQELKIAPSPESFALEPGDAFLLCTDGFWEYVWETEMEADLVKSETPEEWIVFMVKRVLLKAPSDHDNFTAAAGMVRSL</sequence>
<dbReference type="EMBL" id="CACRSQ010000003">
    <property type="protein sequence ID" value="VYT12849.1"/>
    <property type="molecule type" value="Genomic_DNA"/>
</dbReference>
<dbReference type="SUPFAM" id="SSF81606">
    <property type="entry name" value="PP2C-like"/>
    <property type="match status" value="1"/>
</dbReference>
<dbReference type="SMART" id="SM00332">
    <property type="entry name" value="PP2Cc"/>
    <property type="match status" value="1"/>
</dbReference>
<dbReference type="SMART" id="SM00331">
    <property type="entry name" value="PP2C_SIG"/>
    <property type="match status" value="1"/>
</dbReference>
<dbReference type="PROSITE" id="PS51746">
    <property type="entry name" value="PPM_2"/>
    <property type="match status" value="1"/>
</dbReference>
<reference evidence="1" key="1">
    <citation type="submission" date="2019-11" db="EMBL/GenBank/DDBJ databases">
        <authorList>
            <person name="Feng L."/>
        </authorList>
    </citation>
    <scope>NUCLEOTIDE SEQUENCE</scope>
    <source>
        <strain evidence="1">AcaccaeLFYP115</strain>
    </source>
</reference>
<dbReference type="Gene3D" id="3.60.40.10">
    <property type="entry name" value="PPM-type phosphatase domain"/>
    <property type="match status" value="1"/>
</dbReference>
<proteinExistence type="predicted"/>
<keyword evidence="1" id="KW-0378">Hydrolase</keyword>
<accession>A0A6N2U631</accession>
<dbReference type="GO" id="GO:0004722">
    <property type="term" value="F:protein serine/threonine phosphatase activity"/>
    <property type="evidence" value="ECO:0007669"/>
    <property type="project" value="UniProtKB-EC"/>
</dbReference>
<dbReference type="CDD" id="cd00143">
    <property type="entry name" value="PP2Cc"/>
    <property type="match status" value="1"/>
</dbReference>
<organism evidence="1">
    <name type="scientific">Anaerostipes caccae</name>
    <dbReference type="NCBI Taxonomy" id="105841"/>
    <lineage>
        <taxon>Bacteria</taxon>
        <taxon>Bacillati</taxon>
        <taxon>Bacillota</taxon>
        <taxon>Clostridia</taxon>
        <taxon>Lachnospirales</taxon>
        <taxon>Lachnospiraceae</taxon>
        <taxon>Anaerostipes</taxon>
    </lineage>
</organism>